<evidence type="ECO:0000256" key="3">
    <source>
        <dbReference type="ARBA" id="ARBA00023002"/>
    </source>
</evidence>
<evidence type="ECO:0000259" key="4">
    <source>
        <dbReference type="Pfam" id="PF00248"/>
    </source>
</evidence>
<evidence type="ECO:0000313" key="5">
    <source>
        <dbReference type="EMBL" id="ARF09735.1"/>
    </source>
</evidence>
<dbReference type="PANTHER" id="PTHR43827">
    <property type="entry name" value="2,5-DIKETO-D-GLUCONIC ACID REDUCTASE"/>
    <property type="match status" value="1"/>
</dbReference>
<dbReference type="PIRSF" id="PIRSF000097">
    <property type="entry name" value="AKR"/>
    <property type="match status" value="1"/>
</dbReference>
<dbReference type="FunFam" id="3.20.20.100:FF:000002">
    <property type="entry name" value="2,5-diketo-D-gluconic acid reductase A"/>
    <property type="match status" value="1"/>
</dbReference>
<gene>
    <name evidence="5" type="ORF">Indivirus_2_114</name>
</gene>
<dbReference type="CDD" id="cd19071">
    <property type="entry name" value="AKR_AKR1-5-like"/>
    <property type="match status" value="1"/>
</dbReference>
<dbReference type="GO" id="GO:0016616">
    <property type="term" value="F:oxidoreductase activity, acting on the CH-OH group of donors, NAD or NADP as acceptor"/>
    <property type="evidence" value="ECO:0007669"/>
    <property type="project" value="UniProtKB-ARBA"/>
</dbReference>
<dbReference type="InterPro" id="IPR020471">
    <property type="entry name" value="AKR"/>
</dbReference>
<keyword evidence="2" id="KW-0521">NADP</keyword>
<keyword evidence="3" id="KW-0560">Oxidoreductase</keyword>
<proteinExistence type="inferred from homology"/>
<dbReference type="PRINTS" id="PR00069">
    <property type="entry name" value="ALDKETRDTASE"/>
</dbReference>
<dbReference type="PROSITE" id="PS00798">
    <property type="entry name" value="ALDOKETO_REDUCTASE_1"/>
    <property type="match status" value="1"/>
</dbReference>
<accession>A0A1V0SDE7</accession>
<evidence type="ECO:0000256" key="1">
    <source>
        <dbReference type="ARBA" id="ARBA00007905"/>
    </source>
</evidence>
<dbReference type="PANTHER" id="PTHR43827:SF3">
    <property type="entry name" value="NADP-DEPENDENT OXIDOREDUCTASE DOMAIN-CONTAINING PROTEIN"/>
    <property type="match status" value="1"/>
</dbReference>
<name>A0A1V0SDE7_9VIRU</name>
<evidence type="ECO:0000256" key="2">
    <source>
        <dbReference type="ARBA" id="ARBA00022857"/>
    </source>
</evidence>
<dbReference type="InterPro" id="IPR036812">
    <property type="entry name" value="NAD(P)_OxRdtase_dom_sf"/>
</dbReference>
<dbReference type="Pfam" id="PF00248">
    <property type="entry name" value="Aldo_ket_red"/>
    <property type="match status" value="1"/>
</dbReference>
<comment type="similarity">
    <text evidence="1">Belongs to the aldo/keto reductase family.</text>
</comment>
<organism evidence="5">
    <name type="scientific">Indivirus ILV1</name>
    <dbReference type="NCBI Taxonomy" id="1977633"/>
    <lineage>
        <taxon>Viruses</taxon>
        <taxon>Varidnaviria</taxon>
        <taxon>Bamfordvirae</taxon>
        <taxon>Nucleocytoviricota</taxon>
        <taxon>Megaviricetes</taxon>
        <taxon>Imitervirales</taxon>
        <taxon>Mimiviridae</taxon>
        <taxon>Klosneuvirinae</taxon>
        <taxon>Indivirus</taxon>
    </lineage>
</organism>
<sequence length="277" mass="32011">MIIKIIEMYKIYSIPNLGFGTYRLKGDVAYNSTLIALQQGYRHIDTANLYKNEVEIGKAIKASSISRNEIWITTKIQVNDIKKGIDIMYKSIVNSLQQLDTEYLDLVLLHGPVDNEIVNNWKALEEIFLYKLNGKIRFIGISNYNMNHIELLLSDCKVKPYTNQIEISPYYFRRKLINYCQEKGIIVTAHTSLVKGEKFNDSKLENLSQKKKISKSILLLSWALSKNMIVLPRSSKEEHIIENMKSVDTILDIETIDELNGFHDGYCTHPHYKDNSN</sequence>
<dbReference type="PROSITE" id="PS00062">
    <property type="entry name" value="ALDOKETO_REDUCTASE_2"/>
    <property type="match status" value="1"/>
</dbReference>
<dbReference type="Gene3D" id="3.20.20.100">
    <property type="entry name" value="NADP-dependent oxidoreductase domain"/>
    <property type="match status" value="1"/>
</dbReference>
<feature type="domain" description="NADP-dependent oxidoreductase" evidence="4">
    <location>
        <begin position="17"/>
        <end position="261"/>
    </location>
</feature>
<reference evidence="5" key="1">
    <citation type="journal article" date="2017" name="Science">
        <title>Giant viruses with an expanded complement of translation system components.</title>
        <authorList>
            <person name="Schulz F."/>
            <person name="Yutin N."/>
            <person name="Ivanova N.N."/>
            <person name="Ortega D.R."/>
            <person name="Lee T.K."/>
            <person name="Vierheilig J."/>
            <person name="Daims H."/>
            <person name="Horn M."/>
            <person name="Wagner M."/>
            <person name="Jensen G.J."/>
            <person name="Kyrpides N.C."/>
            <person name="Koonin E.V."/>
            <person name="Woyke T."/>
        </authorList>
    </citation>
    <scope>NUCLEOTIDE SEQUENCE</scope>
    <source>
        <strain evidence="5">ILV1</strain>
    </source>
</reference>
<protein>
    <submittedName>
        <fullName evidence="5">Aldo/keto reductase family protein</fullName>
    </submittedName>
</protein>
<dbReference type="SUPFAM" id="SSF51430">
    <property type="entry name" value="NAD(P)-linked oxidoreductase"/>
    <property type="match status" value="1"/>
</dbReference>
<dbReference type="EMBL" id="KY684086">
    <property type="protein sequence ID" value="ARF09735.1"/>
    <property type="molecule type" value="Genomic_DNA"/>
</dbReference>
<dbReference type="InterPro" id="IPR023210">
    <property type="entry name" value="NADP_OxRdtase_dom"/>
</dbReference>
<dbReference type="InterPro" id="IPR018170">
    <property type="entry name" value="Aldo/ket_reductase_CS"/>
</dbReference>